<comment type="similarity">
    <text evidence="8">Belongs to the PpiD chaperone family.</text>
</comment>
<evidence type="ECO:0000256" key="1">
    <source>
        <dbReference type="ARBA" id="ARBA00004382"/>
    </source>
</evidence>
<keyword evidence="11" id="KW-0697">Rotamase</keyword>
<dbReference type="Pfam" id="PF13623">
    <property type="entry name" value="SurA_N_2"/>
    <property type="match status" value="1"/>
</dbReference>
<keyword evidence="2" id="KW-1003">Cell membrane</keyword>
<dbReference type="Proteomes" id="UP000503278">
    <property type="component" value="Chromosome"/>
</dbReference>
<name>A0A7L5DY39_9SPHI</name>
<dbReference type="AlphaFoldDB" id="A0A7L5DY39"/>
<dbReference type="KEGG" id="mrob:HH214_07260"/>
<dbReference type="PANTHER" id="PTHR47529">
    <property type="entry name" value="PEPTIDYL-PROLYL CIS-TRANS ISOMERASE D"/>
    <property type="match status" value="1"/>
</dbReference>
<evidence type="ECO:0000313" key="13">
    <source>
        <dbReference type="EMBL" id="QJD95681.1"/>
    </source>
</evidence>
<dbReference type="InterPro" id="IPR052029">
    <property type="entry name" value="PpiD_chaperone"/>
</dbReference>
<dbReference type="InterPro" id="IPR000297">
    <property type="entry name" value="PPIase_PpiC"/>
</dbReference>
<dbReference type="GO" id="GO:0005886">
    <property type="term" value="C:plasma membrane"/>
    <property type="evidence" value="ECO:0007669"/>
    <property type="project" value="UniProtKB-SubCell"/>
</dbReference>
<keyword evidence="4" id="KW-0812">Transmembrane</keyword>
<keyword evidence="7" id="KW-0143">Chaperone</keyword>
<gene>
    <name evidence="13" type="ORF">HH214_07260</name>
</gene>
<evidence type="ECO:0000313" key="14">
    <source>
        <dbReference type="Proteomes" id="UP000503278"/>
    </source>
</evidence>
<dbReference type="GO" id="GO:0003755">
    <property type="term" value="F:peptidyl-prolyl cis-trans isomerase activity"/>
    <property type="evidence" value="ECO:0007669"/>
    <property type="project" value="UniProtKB-KW"/>
</dbReference>
<evidence type="ECO:0000256" key="3">
    <source>
        <dbReference type="ARBA" id="ARBA00022519"/>
    </source>
</evidence>
<evidence type="ECO:0000259" key="12">
    <source>
        <dbReference type="PROSITE" id="PS50198"/>
    </source>
</evidence>
<dbReference type="PANTHER" id="PTHR47529:SF1">
    <property type="entry name" value="PERIPLASMIC CHAPERONE PPID"/>
    <property type="match status" value="1"/>
</dbReference>
<dbReference type="SUPFAM" id="SSF54534">
    <property type="entry name" value="FKBP-like"/>
    <property type="match status" value="1"/>
</dbReference>
<dbReference type="Gene3D" id="1.10.4030.10">
    <property type="entry name" value="Porin chaperone SurA, peptide-binding domain"/>
    <property type="match status" value="1"/>
</dbReference>
<evidence type="ECO:0000256" key="11">
    <source>
        <dbReference type="PROSITE-ProRule" id="PRU00278"/>
    </source>
</evidence>
<dbReference type="InterPro" id="IPR023058">
    <property type="entry name" value="PPIase_PpiC_CS"/>
</dbReference>
<evidence type="ECO:0000256" key="9">
    <source>
        <dbReference type="ARBA" id="ARBA00040743"/>
    </source>
</evidence>
<sequence>MGIMGFLRERMGIILVVLIGFALFAFVAGEVITYSRGFLSGDRDELGEVAGEKISYADFSDKLKQNVEMMQQQYGQSASTPQLTDFAQEQTWNQEVSRVILKKEIEKVGIVVGTDETKAMISGKNPSQQIAQYFTDPKTGQLNRASLDQVLSRVQTAKAGDPMIEQWDKLVASVIEGKKAEKYFAMVHNGLYVNSLDAKDDYEAKNKLAKFTYAILPYSSIADNKVNVTDDDYQNYYDEHKGLFKSNQELRSIDYVVFNAAPSKADSAAIKAQMDKLVDGLKSSTNDSLFVQVNAETKAPLVYQRKGQLEPKLDSIMFNAANGFVYGPYVSGNSYKIAKLVDSRVGPDSVKARHILLNPATSGGIDKAMAKADSLKKAIQGGKSFADLAKTFSEDKQSAEKGGELGTFGRGAMIPVFEDAVFNGKAGDFKIVSSQYGVHLIEIESQKGSSKVVKVAVVDKPVDASGKTQSAAYSKAQSFLGSVNKDNFAQQAKQSGMQIRKAADFTGVASSMPGLENARELVKWAYKSDKGDLVDQVYTSGDQYVVAQLTQVKPKGVLSLDAVKEQIKPQVINEVKAKQLTEKLQSASNGASSVEQVAQKAGTKAVPVENIVFANPVIPGLSIEYKVIGSVFGAPLKKLSKPVEGQSGVYVYSVDSFLNPAPLTNTVREREQISQTMLQRADNQIFDALKDKANVKDFRAKFL</sequence>
<protein>
    <recommendedName>
        <fullName evidence="9">Periplasmic chaperone PpiD</fullName>
    </recommendedName>
    <alternativeName>
        <fullName evidence="10">Periplasmic folding chaperone</fullName>
    </alternativeName>
</protein>
<keyword evidence="11 13" id="KW-0413">Isomerase</keyword>
<keyword evidence="3" id="KW-0997">Cell inner membrane</keyword>
<comment type="subcellular location">
    <subcellularLocation>
        <location evidence="1">Cell inner membrane</location>
        <topology evidence="1">Single-pass type II membrane protein</topology>
        <orientation evidence="1">Periplasmic side</orientation>
    </subcellularLocation>
</comment>
<keyword evidence="14" id="KW-1185">Reference proteome</keyword>
<dbReference type="InterPro" id="IPR046357">
    <property type="entry name" value="PPIase_dom_sf"/>
</dbReference>
<keyword evidence="6" id="KW-0472">Membrane</keyword>
<evidence type="ECO:0000256" key="7">
    <source>
        <dbReference type="ARBA" id="ARBA00023186"/>
    </source>
</evidence>
<reference evidence="13 14" key="1">
    <citation type="submission" date="2020-04" db="EMBL/GenBank/DDBJ databases">
        <title>Genome sequencing of novel species.</title>
        <authorList>
            <person name="Heo J."/>
            <person name="Kim S.-J."/>
            <person name="Kim J.-S."/>
            <person name="Hong S.-B."/>
            <person name="Kwon S.-W."/>
        </authorList>
    </citation>
    <scope>NUCLEOTIDE SEQUENCE [LARGE SCALE GENOMIC DNA]</scope>
    <source>
        <strain evidence="13 14">F39-2</strain>
    </source>
</reference>
<evidence type="ECO:0000256" key="5">
    <source>
        <dbReference type="ARBA" id="ARBA00022989"/>
    </source>
</evidence>
<evidence type="ECO:0000256" key="8">
    <source>
        <dbReference type="ARBA" id="ARBA00038408"/>
    </source>
</evidence>
<dbReference type="RefSeq" id="WP_169606689.1">
    <property type="nucleotide sequence ID" value="NZ_CP051682.1"/>
</dbReference>
<accession>A0A7L5DY39</accession>
<feature type="domain" description="PpiC" evidence="12">
    <location>
        <begin position="347"/>
        <end position="445"/>
    </location>
</feature>
<dbReference type="EMBL" id="CP051682">
    <property type="protein sequence ID" value="QJD95681.1"/>
    <property type="molecule type" value="Genomic_DNA"/>
</dbReference>
<dbReference type="PROSITE" id="PS01096">
    <property type="entry name" value="PPIC_PPIASE_1"/>
    <property type="match status" value="1"/>
</dbReference>
<evidence type="ECO:0000256" key="2">
    <source>
        <dbReference type="ARBA" id="ARBA00022475"/>
    </source>
</evidence>
<evidence type="ECO:0000256" key="10">
    <source>
        <dbReference type="ARBA" id="ARBA00042775"/>
    </source>
</evidence>
<evidence type="ECO:0000256" key="6">
    <source>
        <dbReference type="ARBA" id="ARBA00023136"/>
    </source>
</evidence>
<dbReference type="Pfam" id="PF13616">
    <property type="entry name" value="Rotamase_3"/>
    <property type="match status" value="1"/>
</dbReference>
<proteinExistence type="inferred from homology"/>
<evidence type="ECO:0000256" key="4">
    <source>
        <dbReference type="ARBA" id="ARBA00022692"/>
    </source>
</evidence>
<keyword evidence="5" id="KW-1133">Transmembrane helix</keyword>
<organism evidence="13 14">
    <name type="scientific">Mucilaginibacter robiniae</name>
    <dbReference type="NCBI Taxonomy" id="2728022"/>
    <lineage>
        <taxon>Bacteria</taxon>
        <taxon>Pseudomonadati</taxon>
        <taxon>Bacteroidota</taxon>
        <taxon>Sphingobacteriia</taxon>
        <taxon>Sphingobacteriales</taxon>
        <taxon>Sphingobacteriaceae</taxon>
        <taxon>Mucilaginibacter</taxon>
    </lineage>
</organism>
<dbReference type="SUPFAM" id="SSF109998">
    <property type="entry name" value="Triger factor/SurA peptide-binding domain-like"/>
    <property type="match status" value="1"/>
</dbReference>
<dbReference type="Gene3D" id="3.10.50.40">
    <property type="match status" value="1"/>
</dbReference>
<dbReference type="PROSITE" id="PS50198">
    <property type="entry name" value="PPIC_PPIASE_2"/>
    <property type="match status" value="1"/>
</dbReference>
<dbReference type="InterPro" id="IPR027304">
    <property type="entry name" value="Trigger_fact/SurA_dom_sf"/>
</dbReference>